<name>A0ABR0B245_9CRUS</name>
<evidence type="ECO:0000313" key="2">
    <source>
        <dbReference type="EMBL" id="KAK4035770.1"/>
    </source>
</evidence>
<keyword evidence="3" id="KW-1185">Reference proteome</keyword>
<evidence type="ECO:0000256" key="1">
    <source>
        <dbReference type="SAM" id="Phobius"/>
    </source>
</evidence>
<dbReference type="Proteomes" id="UP001234178">
    <property type="component" value="Unassembled WGS sequence"/>
</dbReference>
<keyword evidence="1" id="KW-0812">Transmembrane</keyword>
<accession>A0ABR0B245</accession>
<keyword evidence="1" id="KW-0472">Membrane</keyword>
<keyword evidence="1" id="KW-1133">Transmembrane helix</keyword>
<proteinExistence type="predicted"/>
<sequence>MSINKGRLGVSINCRRRAGRPFWCEKFHSSDEKQSSLSHGASALSSVRTLYGVHVRMKANKMADSVLAAFRSCRFSWFFFFGFLLAFLAAAAAAAAADGLYALWLGRRMGGCIPELLATEPETVCNAPAGLPAGLPVIPPAGPMPVGRCFGTILASIGRVPDGVRSPESGVPEEPPLNLVQRTMSGDWATGMQLRGTHGLA</sequence>
<dbReference type="EMBL" id="JAOYFB010000040">
    <property type="protein sequence ID" value="KAK4035770.1"/>
    <property type="molecule type" value="Genomic_DNA"/>
</dbReference>
<reference evidence="2 3" key="1">
    <citation type="journal article" date="2023" name="Nucleic Acids Res.">
        <title>The hologenome of Daphnia magna reveals possible DNA methylation and microbiome-mediated evolution of the host genome.</title>
        <authorList>
            <person name="Chaturvedi A."/>
            <person name="Li X."/>
            <person name="Dhandapani V."/>
            <person name="Marshall H."/>
            <person name="Kissane S."/>
            <person name="Cuenca-Cambronero M."/>
            <person name="Asole G."/>
            <person name="Calvet F."/>
            <person name="Ruiz-Romero M."/>
            <person name="Marangio P."/>
            <person name="Guigo R."/>
            <person name="Rago D."/>
            <person name="Mirbahai L."/>
            <person name="Eastwood N."/>
            <person name="Colbourne J.K."/>
            <person name="Zhou J."/>
            <person name="Mallon E."/>
            <person name="Orsini L."/>
        </authorList>
    </citation>
    <scope>NUCLEOTIDE SEQUENCE [LARGE SCALE GENOMIC DNA]</scope>
    <source>
        <strain evidence="2">LRV0_1</strain>
    </source>
</reference>
<evidence type="ECO:0000313" key="3">
    <source>
        <dbReference type="Proteomes" id="UP001234178"/>
    </source>
</evidence>
<protein>
    <submittedName>
        <fullName evidence="2">Uncharacterized protein</fullName>
    </submittedName>
</protein>
<gene>
    <name evidence="2" type="ORF">OUZ56_027853</name>
</gene>
<comment type="caution">
    <text evidence="2">The sequence shown here is derived from an EMBL/GenBank/DDBJ whole genome shotgun (WGS) entry which is preliminary data.</text>
</comment>
<feature type="transmembrane region" description="Helical" evidence="1">
    <location>
        <begin position="77"/>
        <end position="104"/>
    </location>
</feature>
<organism evidence="2 3">
    <name type="scientific">Daphnia magna</name>
    <dbReference type="NCBI Taxonomy" id="35525"/>
    <lineage>
        <taxon>Eukaryota</taxon>
        <taxon>Metazoa</taxon>
        <taxon>Ecdysozoa</taxon>
        <taxon>Arthropoda</taxon>
        <taxon>Crustacea</taxon>
        <taxon>Branchiopoda</taxon>
        <taxon>Diplostraca</taxon>
        <taxon>Cladocera</taxon>
        <taxon>Anomopoda</taxon>
        <taxon>Daphniidae</taxon>
        <taxon>Daphnia</taxon>
    </lineage>
</organism>